<dbReference type="EMBL" id="CP016043">
    <property type="protein sequence ID" value="AOV97500.1"/>
    <property type="molecule type" value="Genomic_DNA"/>
</dbReference>
<evidence type="ECO:0000313" key="5">
    <source>
        <dbReference type="Proteomes" id="UP000175893"/>
    </source>
</evidence>
<dbReference type="Pfam" id="PF02432">
    <property type="entry name" value="Fimbrial_K88"/>
    <property type="match status" value="1"/>
</dbReference>
<organism evidence="4 5">
    <name type="scientific">Edwardsiella hoshinae</name>
    <dbReference type="NCBI Taxonomy" id="93378"/>
    <lineage>
        <taxon>Bacteria</taxon>
        <taxon>Pseudomonadati</taxon>
        <taxon>Pseudomonadota</taxon>
        <taxon>Gammaproteobacteria</taxon>
        <taxon>Enterobacterales</taxon>
        <taxon>Hafniaceae</taxon>
        <taxon>Edwardsiella</taxon>
    </lineage>
</organism>
<evidence type="ECO:0008006" key="6">
    <source>
        <dbReference type="Google" id="ProtNLM"/>
    </source>
</evidence>
<keyword evidence="1 3" id="KW-0732">Signal</keyword>
<dbReference type="Proteomes" id="UP000175893">
    <property type="component" value="Chromosome"/>
</dbReference>
<proteinExistence type="inferred from homology"/>
<dbReference type="RefSeq" id="WP_070245114.1">
    <property type="nucleotide sequence ID" value="NZ_CP016043.1"/>
</dbReference>
<evidence type="ECO:0000256" key="2">
    <source>
        <dbReference type="ARBA" id="ARBA00049989"/>
    </source>
</evidence>
<protein>
    <recommendedName>
        <fullName evidence="6">Fimbrial protein</fullName>
    </recommendedName>
</protein>
<gene>
    <name evidence="4" type="ORF">A9798_11425</name>
</gene>
<evidence type="ECO:0000313" key="4">
    <source>
        <dbReference type="EMBL" id="AOV97500.1"/>
    </source>
</evidence>
<evidence type="ECO:0000256" key="1">
    <source>
        <dbReference type="ARBA" id="ARBA00022729"/>
    </source>
</evidence>
<sequence length="301" mass="30431">MKKTLIALALAATGVSSGAYATLNWQTGAISGQAFTLGGTFYSANHFNGKWQWAVGTGLSGFNNKLSDVVTTGSTHKITIPVTTATYILLGKTQNAFGSPLASGVGAIPQITFKGADNNNVSLTAGTTPGQGTITIPLMPGGNGASTTVLGTAKFNISYAGLGLDGSRANSTATTGAVTVTSLYSAGATSGIFFGGLPAAQDKVLASASAAQNLIAKFSGPAQTDLVSQITTALTGLTAPTVNKATTAGQENTQHDGTTSVFAAAYALGFDANQTIELTFTNKPTATTEWKAPLQIEVSYN</sequence>
<feature type="chain" id="PRO_5046418162" description="Fimbrial protein" evidence="3">
    <location>
        <begin position="22"/>
        <end position="301"/>
    </location>
</feature>
<dbReference type="InterPro" id="IPR003467">
    <property type="entry name" value="Fimbrial_K88_FaeH"/>
</dbReference>
<keyword evidence="5" id="KW-1185">Reference proteome</keyword>
<reference evidence="4 5" key="1">
    <citation type="submission" date="2016-06" db="EMBL/GenBank/DDBJ databases">
        <title>Complete genome sequence of Edwardsiella hoshinae ATCC 35051.</title>
        <authorList>
            <person name="Reichley S.R."/>
            <person name="Waldbieser G.C."/>
            <person name="Lawrence M.L."/>
            <person name="Griffin M.J."/>
        </authorList>
    </citation>
    <scope>NUCLEOTIDE SEQUENCE [LARGE SCALE GENOMIC DNA]</scope>
    <source>
        <strain evidence="4 5">ATCC 35051</strain>
    </source>
</reference>
<evidence type="ECO:0000256" key="3">
    <source>
        <dbReference type="SAM" id="SignalP"/>
    </source>
</evidence>
<feature type="signal peptide" evidence="3">
    <location>
        <begin position="1"/>
        <end position="21"/>
    </location>
</feature>
<accession>A0ABM6EKL1</accession>
<comment type="similarity">
    <text evidence="2">Belongs to the fimbrial K88 protein family.</text>
</comment>
<name>A0ABM6EKL1_9GAMM</name>